<keyword evidence="5" id="KW-1185">Reference proteome</keyword>
<dbReference type="Proteomes" id="UP000030651">
    <property type="component" value="Unassembled WGS sequence"/>
</dbReference>
<dbReference type="InterPro" id="IPR036770">
    <property type="entry name" value="Ankyrin_rpt-contain_sf"/>
</dbReference>
<dbReference type="InterPro" id="IPR056884">
    <property type="entry name" value="NPHP3-like_N"/>
</dbReference>
<dbReference type="OrthoDB" id="1577640at2759"/>
<dbReference type="PROSITE" id="PS50297">
    <property type="entry name" value="ANK_REP_REGION"/>
    <property type="match status" value="4"/>
</dbReference>
<dbReference type="Pfam" id="PF00023">
    <property type="entry name" value="Ank"/>
    <property type="match status" value="1"/>
</dbReference>
<dbReference type="PANTHER" id="PTHR46082:SF11">
    <property type="entry name" value="AAA+ ATPASE DOMAIN-CONTAINING PROTEIN-RELATED"/>
    <property type="match status" value="1"/>
</dbReference>
<dbReference type="eggNOG" id="KOG4177">
    <property type="taxonomic scope" value="Eukaryota"/>
</dbReference>
<dbReference type="EMBL" id="KI912113">
    <property type="protein sequence ID" value="ETS80817.1"/>
    <property type="molecule type" value="Genomic_DNA"/>
</dbReference>
<dbReference type="PROSITE" id="PS50088">
    <property type="entry name" value="ANK_REPEAT"/>
    <property type="match status" value="6"/>
</dbReference>
<feature type="repeat" description="ANK" evidence="2">
    <location>
        <begin position="917"/>
        <end position="949"/>
    </location>
</feature>
<dbReference type="KEGG" id="pfy:PFICI_08346"/>
<dbReference type="RefSeq" id="XP_007835118.1">
    <property type="nucleotide sequence ID" value="XM_007836927.1"/>
</dbReference>
<dbReference type="SMART" id="SM00248">
    <property type="entry name" value="ANK"/>
    <property type="match status" value="7"/>
</dbReference>
<feature type="repeat" description="ANK" evidence="2">
    <location>
        <begin position="851"/>
        <end position="883"/>
    </location>
</feature>
<feature type="repeat" description="ANK" evidence="2">
    <location>
        <begin position="1031"/>
        <end position="1063"/>
    </location>
</feature>
<feature type="repeat" description="ANK" evidence="2">
    <location>
        <begin position="1096"/>
        <end position="1120"/>
    </location>
</feature>
<dbReference type="InterPro" id="IPR027417">
    <property type="entry name" value="P-loop_NTPase"/>
</dbReference>
<evidence type="ECO:0000259" key="3">
    <source>
        <dbReference type="Pfam" id="PF24883"/>
    </source>
</evidence>
<dbReference type="SUPFAM" id="SSF53167">
    <property type="entry name" value="Purine and uridine phosphorylases"/>
    <property type="match status" value="1"/>
</dbReference>
<dbReference type="Pfam" id="PF12796">
    <property type="entry name" value="Ank_2"/>
    <property type="match status" value="2"/>
</dbReference>
<proteinExistence type="predicted"/>
<dbReference type="HOGENOM" id="CLU_000288_34_2_1"/>
<sequence length="1120" mass="123258">MPEPGDYTIGWICALRTELVAATAFLDEKHDDPDHLPANDDNAYVLGRIGKHNVVIAALPHGQYGLVSAANVAKDLLRSFTNIRIGLMVGIGGGAPSDKHDVRLGDIVVGTPGNGRGGVLQYDYGKTVQDKDFQMTGHLNQPPQCILTALTVLGAQYEVDGHDIQAQIDRVLEGKPRLRANYQKPNAILDRLYSPSFTHAGNDTENCATTCDDNSKLVTRLERLEGHDSPVIHYGLIASANQLMKDAHIRDDLSTKEDILCFEMEAAGLMNNFPCLVIRGVCDYSDTHKNKVWQGYAAMAAAAFAKDLLCKVAPNKVAAEKKLNEYLSDVDAKLSVISDSLSQSQTKMEALHTDKHVERIVRWLAAPEISNNLNAALEIRHQGSGQKLIEGEAYVKWRKDAGSFLWLSGIPGCGKTILASTLIQDLQSNPQSSQNLLYYYFDFTDTLKQMFKNAIRSLLTQLYLKSESAKITLHSLYASCKNGWEQPSVSLLCSTFATMVEQAGEIWIVLDALDECPRRYDLLDWLRDLRANQKNAHVLVTSRPEQDIKSAIDRICTNQEIVTVQNELLKDDIRSYVQARVKEHESLSRWRNRPDIQEEIEVVLVDKANGMFRCVACQLDALEKCCDPKTLRSTLVSLPKTLDETYERILARIPPEHMCHAIRLLQFLTYSERPLRVNEAVDAIAIDLGPEVPRGSRFHSQNRMPIPAEITIYCSSLVVLVRRELKRSGYRPKYILEEIQLAHFSVKDYLISDRLANGAAQHLKETSARSLMAEACLAYLLELDPKVAAIRQKTAFPFSEYSANYWASYAMVGEQNSTLVRKLAMELLQSPESIDTCRQLQTRFWEPPVERNATALYYASLLGLPLCVDMLVEQGADINARGGLYGQALQAASANGHRQVVQLLIGNGANVQACGGHHGNALNAASSGGYAEISKLLIAKGADVNTEEDGHETALQTASAKGHVEIVQLLIENGANIHAQGGKHGNALRAAIAGRHSQAVQVLRGNKPYAHAQSTADGKKSYLDLADVDRNGSELLRSAAADGDTGLVDMLLDLGVDCNTYAHGWTLFHWAAGAGHVGVVKLLLDRGADASISDNFGSTPLNVAARKGYVEVVKLLRSRS</sequence>
<dbReference type="SUPFAM" id="SSF48403">
    <property type="entry name" value="Ankyrin repeat"/>
    <property type="match status" value="1"/>
</dbReference>
<dbReference type="OMA" id="KNCLPLD"/>
<dbReference type="Pfam" id="PF24883">
    <property type="entry name" value="NPHP3_N"/>
    <property type="match status" value="1"/>
</dbReference>
<organism evidence="4 5">
    <name type="scientific">Pestalotiopsis fici (strain W106-1 / CGMCC3.15140)</name>
    <dbReference type="NCBI Taxonomy" id="1229662"/>
    <lineage>
        <taxon>Eukaryota</taxon>
        <taxon>Fungi</taxon>
        <taxon>Dikarya</taxon>
        <taxon>Ascomycota</taxon>
        <taxon>Pezizomycotina</taxon>
        <taxon>Sordariomycetes</taxon>
        <taxon>Xylariomycetidae</taxon>
        <taxon>Amphisphaeriales</taxon>
        <taxon>Sporocadaceae</taxon>
        <taxon>Pestalotiopsis</taxon>
    </lineage>
</organism>
<dbReference type="SUPFAM" id="SSF52540">
    <property type="entry name" value="P-loop containing nucleoside triphosphate hydrolases"/>
    <property type="match status" value="1"/>
</dbReference>
<dbReference type="Gene3D" id="1.25.40.20">
    <property type="entry name" value="Ankyrin repeat-containing domain"/>
    <property type="match status" value="2"/>
</dbReference>
<dbReference type="GO" id="GO:0009116">
    <property type="term" value="P:nucleoside metabolic process"/>
    <property type="evidence" value="ECO:0007669"/>
    <property type="project" value="InterPro"/>
</dbReference>
<protein>
    <recommendedName>
        <fullName evidence="3">Nephrocystin 3-like N-terminal domain-containing protein</fullName>
    </recommendedName>
</protein>
<keyword evidence="2" id="KW-0040">ANK repeat</keyword>
<dbReference type="InterPro" id="IPR002110">
    <property type="entry name" value="Ankyrin_rpt"/>
</dbReference>
<dbReference type="Gene3D" id="3.40.50.1580">
    <property type="entry name" value="Nucleoside phosphorylase domain"/>
    <property type="match status" value="1"/>
</dbReference>
<dbReference type="InParanoid" id="W3X612"/>
<reference evidence="5" key="1">
    <citation type="journal article" date="2015" name="BMC Genomics">
        <title>Genomic and transcriptomic analysis of the endophytic fungus Pestalotiopsis fici reveals its lifestyle and high potential for synthesis of natural products.</title>
        <authorList>
            <person name="Wang X."/>
            <person name="Zhang X."/>
            <person name="Liu L."/>
            <person name="Xiang M."/>
            <person name="Wang W."/>
            <person name="Sun X."/>
            <person name="Che Y."/>
            <person name="Guo L."/>
            <person name="Liu G."/>
            <person name="Guo L."/>
            <person name="Wang C."/>
            <person name="Yin W.B."/>
            <person name="Stadler M."/>
            <person name="Zhang X."/>
            <person name="Liu X."/>
        </authorList>
    </citation>
    <scope>NUCLEOTIDE SEQUENCE [LARGE SCALE GENOMIC DNA]</scope>
    <source>
        <strain evidence="5">W106-1 / CGMCC3.15140</strain>
    </source>
</reference>
<dbReference type="PANTHER" id="PTHR46082">
    <property type="entry name" value="ATP/GTP-BINDING PROTEIN-RELATED"/>
    <property type="match status" value="1"/>
</dbReference>
<feature type="repeat" description="ANK" evidence="2">
    <location>
        <begin position="1063"/>
        <end position="1095"/>
    </location>
</feature>
<name>W3X612_PESFW</name>
<dbReference type="InterPro" id="IPR053137">
    <property type="entry name" value="NLR-like"/>
</dbReference>
<keyword evidence="1" id="KW-0677">Repeat</keyword>
<feature type="domain" description="Nephrocystin 3-like N-terminal" evidence="3">
    <location>
        <begin position="383"/>
        <end position="543"/>
    </location>
</feature>
<feature type="repeat" description="ANK" evidence="2">
    <location>
        <begin position="950"/>
        <end position="982"/>
    </location>
</feature>
<evidence type="ECO:0000313" key="5">
    <source>
        <dbReference type="Proteomes" id="UP000030651"/>
    </source>
</evidence>
<accession>W3X612</accession>
<dbReference type="GeneID" id="19273359"/>
<dbReference type="Gene3D" id="3.40.50.300">
    <property type="entry name" value="P-loop containing nucleotide triphosphate hydrolases"/>
    <property type="match status" value="1"/>
</dbReference>
<evidence type="ECO:0000256" key="2">
    <source>
        <dbReference type="PROSITE-ProRule" id="PRU00023"/>
    </source>
</evidence>
<dbReference type="AlphaFoldDB" id="W3X612"/>
<evidence type="ECO:0000256" key="1">
    <source>
        <dbReference type="ARBA" id="ARBA00022737"/>
    </source>
</evidence>
<dbReference type="InterPro" id="IPR035994">
    <property type="entry name" value="Nucleoside_phosphorylase_sf"/>
</dbReference>
<evidence type="ECO:0000313" key="4">
    <source>
        <dbReference type="EMBL" id="ETS80817.1"/>
    </source>
</evidence>
<gene>
    <name evidence="4" type="ORF">PFICI_08346</name>
</gene>
<dbReference type="GO" id="GO:0003824">
    <property type="term" value="F:catalytic activity"/>
    <property type="evidence" value="ECO:0007669"/>
    <property type="project" value="InterPro"/>
</dbReference>